<feature type="region of interest" description="Disordered" evidence="9">
    <location>
        <begin position="749"/>
        <end position="953"/>
    </location>
</feature>
<feature type="compositionally biased region" description="Basic and acidic residues" evidence="9">
    <location>
        <begin position="1222"/>
        <end position="1239"/>
    </location>
</feature>
<feature type="compositionally biased region" description="Basic and acidic residues" evidence="9">
    <location>
        <begin position="867"/>
        <end position="879"/>
    </location>
</feature>
<dbReference type="GO" id="GO:0140683">
    <property type="term" value="F:histone H3K9me/H3K9me2 demethylase activity"/>
    <property type="evidence" value="ECO:0007669"/>
    <property type="project" value="UniProtKB-EC"/>
</dbReference>
<evidence type="ECO:0000256" key="9">
    <source>
        <dbReference type="SAM" id="MobiDB-lite"/>
    </source>
</evidence>
<proteinExistence type="predicted"/>
<comment type="catalytic activity">
    <reaction evidence="8">
        <text>N(6),N(6)-dimethyl-L-lysyl(9)-[histone H3] + 2 2-oxoglutarate + 2 O2 = L-lysyl(9)-[histone H3] + 2 formaldehyde + 2 succinate + 2 CO2</text>
        <dbReference type="Rhea" id="RHEA:60188"/>
        <dbReference type="Rhea" id="RHEA-COMP:15541"/>
        <dbReference type="Rhea" id="RHEA-COMP:15546"/>
        <dbReference type="ChEBI" id="CHEBI:15379"/>
        <dbReference type="ChEBI" id="CHEBI:16526"/>
        <dbReference type="ChEBI" id="CHEBI:16810"/>
        <dbReference type="ChEBI" id="CHEBI:16842"/>
        <dbReference type="ChEBI" id="CHEBI:29969"/>
        <dbReference type="ChEBI" id="CHEBI:30031"/>
        <dbReference type="ChEBI" id="CHEBI:61976"/>
        <dbReference type="EC" id="1.14.11.65"/>
    </reaction>
</comment>
<feature type="domain" description="JmjC" evidence="10">
    <location>
        <begin position="1584"/>
        <end position="1789"/>
    </location>
</feature>
<dbReference type="InterPro" id="IPR045109">
    <property type="entry name" value="LSDs-like"/>
</dbReference>
<dbReference type="GO" id="GO:0000118">
    <property type="term" value="C:histone deacetylase complex"/>
    <property type="evidence" value="ECO:0007669"/>
    <property type="project" value="TreeGrafter"/>
</dbReference>
<feature type="compositionally biased region" description="Pro residues" evidence="9">
    <location>
        <begin position="404"/>
        <end position="417"/>
    </location>
</feature>
<feature type="region of interest" description="Disordered" evidence="9">
    <location>
        <begin position="105"/>
        <end position="239"/>
    </location>
</feature>
<evidence type="ECO:0000256" key="4">
    <source>
        <dbReference type="ARBA" id="ARBA00023002"/>
    </source>
</evidence>
<name>A0A2J7QY38_9NEOP</name>
<dbReference type="InParanoid" id="A0A2J7QY38"/>
<sequence>MRWNLINSLPPPRGSGADDERKRVNEHDVTHQQRLIAERLRQERYYPPGVQRPPSAPKVEYPPPAHCRISGGKTSEKSAGHTVLPKAEPTFNLFGYPAYHPGGLLPHDSGKVKQEQLKGSPSSGLTSLVTTKSASASMGLDRERDVMLPNPPPLMSDIKNSVIVKNEGKSPHHPHDSSKVPPSHSPSPKLRAGDMVTSQQPHYLPPTSLAQHKAAYEYRSPSQSPHPLAPRHTPSPHHAHITLEPQNLAGKGLQVHHRSSQQSSPHTIPHRQSPHAMQQQQPHPSPPEQRYGGTSGPSSLPYGSSKTATVGSYPYPSPVGHVTTTHYPLPTGGNVTASSKPKVSSPAPPHIYGKPGITTGTPVCRAQDTNVNSGPLPLTSKAPLTSSVSPSPYQQISPHHHPPPPHQAPVGLPPPPAHTRVGESRGMFDRMYPGGTSLTVKPHSQHQGSSPPSASAAPLPNPHSSPLQIPHQTPGHHHLGMTPVFQTQPLDLGVSSDRGSNRDDLVGSPKRKGVPIHHNPSVVDPSKKRRCDQQNLPPQQVMAQGTLAQPLLSRVSEPSPLIASAATPITTVVNTAAYCTPAATTLMVSLSQEPLPANTTVTTSPNTILARTGSGDGSVRSSSPGVTAIFPIAETGVARQQNNSPVPLMPPTNSSSPNLPVQQPPNSPYTPVKPHPPPSNVDSDKSNSPGPVRPTTGSSYPVHKLKKAWLQRHSGEDGTEDTTGIVGSGSCVTLPLNLGTNLSGTGINKDNVHSGGSSSSSVSSLQTVLSCKGKPSPNKGNNRKGPVPAGNKDGSGVTLNGHATDIPTSKHSRPDDSSSSDPEHKSPPKRKPPKVKRKKGGGAARKAAEEKRKKLTPVAVHSESGSDSDKESLSDKDSDSGASTNQSGTSGKKSASGGGGSSAGGGGGSKEPRKRGRRPKSSKNDRGEEPRQKKSRDDPPAPQRDPFRKPPISQLKKTGESFLQDGPCHEVAPKLAKCRECRWTPNQRSKNMPNIFCRFYAFRRLRYTKNGQLAIAGFSDPHRDAAEEDLKLWLPLPDSPPADLDLEMSRFLLTQVGDQFCDLLEQEKESIAVHMSEEKTIAWKRVVQGVREMCDVCETTLFNFHWACNKCGFVVCIDCYKGRKNGSIKIWGEAGKDRDEFSWLLCTNRQAHEQEKLMLTQIIAGDSLLQLGRKVHDVRALCCIPQYCGCPMSKDIPHKSTNGICKDLLKVFKNEPLNGIIKQEKKEKDSEGSDKEKKNGATNGAVVKQEDQDSPLNWLADVALSSEDKKPCEDSGGSSSDSDEDKDGNYSTLRELLIRPSHKPNGSGSRSASPANNSTSSLSGGLNNCNNVSSNANNNMNSSGGNNSSSNSGAASNASSSVTSATSIATVKGTKKSRLDTLDEVISSVIEHSVQKEDHHGSSVSVEGKAPIELKHFVRRYNWAQKGREPLPIRIMTLTESKILYSDVPHSWLCDGKLLRLTDPNCEGNYRIFQDQWKRGQPVIVSDVTKHLDMSLWHPDSFARDFGEDKNDLINCMTGNLVPNQPMRKFWEGFEHFSRRLKDDRGNPMLLKLKDWPPGEDFAEMLPSRFSDLMRVLPLAEYTHRTGRLNLASRLPECFVRPDLGPKMYNAYGSALYPTKGTTNLHLDISDAVNVMVYVGIPKDGDNDEHIKEAFRAIDEAGCDILTRRRVREKGELPGALWHIYNARDADKIRDLLNKVAIERGARLEPHHDPIHDQSWYLDGPLRERLYKEYGVEGYAIVQCLGDSVFIPAGAPHQVRNLHNCIKVAEDFVSPENVSHCFHLTQEFRELSDTHSNHEDKLQIKNIIYHAVKDSLSVLTKMAGGSEEFLASLVSGPAADIGTNNLSPVCGEPPPPNGSNEDDEDGNSSSHSNVEIKVEPVT</sequence>
<evidence type="ECO:0000313" key="11">
    <source>
        <dbReference type="EMBL" id="PNF33489.1"/>
    </source>
</evidence>
<keyword evidence="12" id="KW-1185">Reference proteome</keyword>
<dbReference type="EC" id="1.14.11.65" evidence="7"/>
<feature type="compositionally biased region" description="Basic residues" evidence="9">
    <location>
        <begin position="827"/>
        <end position="840"/>
    </location>
</feature>
<feature type="region of interest" description="Disordered" evidence="9">
    <location>
        <begin position="251"/>
        <end position="309"/>
    </location>
</feature>
<feature type="region of interest" description="Disordered" evidence="9">
    <location>
        <begin position="1"/>
        <end position="81"/>
    </location>
</feature>
<dbReference type="OrthoDB" id="1667110at2759"/>
<organism evidence="11 12">
    <name type="scientific">Cryptotermes secundus</name>
    <dbReference type="NCBI Taxonomy" id="105785"/>
    <lineage>
        <taxon>Eukaryota</taxon>
        <taxon>Metazoa</taxon>
        <taxon>Ecdysozoa</taxon>
        <taxon>Arthropoda</taxon>
        <taxon>Hexapoda</taxon>
        <taxon>Insecta</taxon>
        <taxon>Pterygota</taxon>
        <taxon>Neoptera</taxon>
        <taxon>Polyneoptera</taxon>
        <taxon>Dictyoptera</taxon>
        <taxon>Blattodea</taxon>
        <taxon>Blattoidea</taxon>
        <taxon>Termitoidae</taxon>
        <taxon>Kalotermitidae</taxon>
        <taxon>Cryptotermitinae</taxon>
        <taxon>Cryptotermes</taxon>
    </lineage>
</organism>
<feature type="compositionally biased region" description="Basic and acidic residues" evidence="9">
    <location>
        <begin position="922"/>
        <end position="939"/>
    </location>
</feature>
<dbReference type="STRING" id="105785.A0A2J7QY38"/>
<accession>A0A2J7QY38</accession>
<feature type="compositionally biased region" description="Polar residues" evidence="9">
    <location>
        <begin position="117"/>
        <end position="136"/>
    </location>
</feature>
<feature type="compositionally biased region" description="Polar residues" evidence="9">
    <location>
        <begin position="597"/>
        <end position="609"/>
    </location>
</feature>
<dbReference type="PANTHER" id="PTHR12549">
    <property type="entry name" value="JMJC DOMAIN-CONTAINING HISTONE DEMETHYLATION PROTEIN"/>
    <property type="match status" value="1"/>
</dbReference>
<evidence type="ECO:0000256" key="1">
    <source>
        <dbReference type="ARBA" id="ARBA00001954"/>
    </source>
</evidence>
<dbReference type="InterPro" id="IPR003347">
    <property type="entry name" value="JmjC_dom"/>
</dbReference>
<feature type="compositionally biased region" description="Polar residues" evidence="9">
    <location>
        <begin position="641"/>
        <end position="661"/>
    </location>
</feature>
<comment type="subcellular location">
    <subcellularLocation>
        <location evidence="2">Nucleus</location>
    </subcellularLocation>
</comment>
<evidence type="ECO:0000313" key="12">
    <source>
        <dbReference type="Proteomes" id="UP000235965"/>
    </source>
</evidence>
<dbReference type="GO" id="GO:0031490">
    <property type="term" value="F:chromatin DNA binding"/>
    <property type="evidence" value="ECO:0007669"/>
    <property type="project" value="TreeGrafter"/>
</dbReference>
<feature type="region of interest" description="Disordered" evidence="9">
    <location>
        <begin position="1843"/>
        <end position="1882"/>
    </location>
</feature>
<evidence type="ECO:0000256" key="8">
    <source>
        <dbReference type="ARBA" id="ARBA00047648"/>
    </source>
</evidence>
<evidence type="ECO:0000256" key="5">
    <source>
        <dbReference type="ARBA" id="ARBA00023004"/>
    </source>
</evidence>
<feature type="region of interest" description="Disordered" evidence="9">
    <location>
        <begin position="597"/>
        <end position="623"/>
    </location>
</feature>
<dbReference type="GO" id="GO:0003712">
    <property type="term" value="F:transcription coregulator activity"/>
    <property type="evidence" value="ECO:0007669"/>
    <property type="project" value="TreeGrafter"/>
</dbReference>
<feature type="region of interest" description="Disordered" evidence="9">
    <location>
        <begin position="324"/>
        <end position="532"/>
    </location>
</feature>
<dbReference type="SMART" id="SM00558">
    <property type="entry name" value="JmjC"/>
    <property type="match status" value="1"/>
</dbReference>
<gene>
    <name evidence="11" type="ORF">B7P43_G00543</name>
</gene>
<feature type="compositionally biased region" description="Polar residues" evidence="9">
    <location>
        <begin position="1304"/>
        <end position="1314"/>
    </location>
</feature>
<feature type="compositionally biased region" description="Basic and acidic residues" evidence="9">
    <location>
        <begin position="166"/>
        <end position="178"/>
    </location>
</feature>
<keyword evidence="6" id="KW-0539">Nucleus</keyword>
<reference evidence="11 12" key="1">
    <citation type="submission" date="2017-12" db="EMBL/GenBank/DDBJ databases">
        <title>Hemimetabolous genomes reveal molecular basis of termite eusociality.</title>
        <authorList>
            <person name="Harrison M.C."/>
            <person name="Jongepier E."/>
            <person name="Robertson H.M."/>
            <person name="Arning N."/>
            <person name="Bitard-Feildel T."/>
            <person name="Chao H."/>
            <person name="Childers C.P."/>
            <person name="Dinh H."/>
            <person name="Doddapaneni H."/>
            <person name="Dugan S."/>
            <person name="Gowin J."/>
            <person name="Greiner C."/>
            <person name="Han Y."/>
            <person name="Hu H."/>
            <person name="Hughes D.S.T."/>
            <person name="Huylmans A.-K."/>
            <person name="Kemena C."/>
            <person name="Kremer L.P.M."/>
            <person name="Lee S.L."/>
            <person name="Lopez-Ezquerra A."/>
            <person name="Mallet L."/>
            <person name="Monroy-Kuhn J.M."/>
            <person name="Moser A."/>
            <person name="Murali S.C."/>
            <person name="Muzny D.M."/>
            <person name="Otani S."/>
            <person name="Piulachs M.-D."/>
            <person name="Poelchau M."/>
            <person name="Qu J."/>
            <person name="Schaub F."/>
            <person name="Wada-Katsumata A."/>
            <person name="Worley K.C."/>
            <person name="Xie Q."/>
            <person name="Ylla G."/>
            <person name="Poulsen M."/>
            <person name="Gibbs R.A."/>
            <person name="Schal C."/>
            <person name="Richards S."/>
            <person name="Belles X."/>
            <person name="Korb J."/>
            <person name="Bornberg-Bauer E."/>
        </authorList>
    </citation>
    <scope>NUCLEOTIDE SEQUENCE [LARGE SCALE GENOMIC DNA]</scope>
    <source>
        <tissue evidence="11">Whole body</tissue>
    </source>
</reference>
<dbReference type="PANTHER" id="PTHR12549:SF38">
    <property type="entry name" value="JMJC DOMAIN-CONTAINING HISTONE DEMETHYLASE 2, ISOFORM A"/>
    <property type="match status" value="1"/>
</dbReference>
<feature type="compositionally biased region" description="Low complexity" evidence="9">
    <location>
        <begin position="445"/>
        <end position="467"/>
    </location>
</feature>
<evidence type="ECO:0000256" key="2">
    <source>
        <dbReference type="ARBA" id="ARBA00004123"/>
    </source>
</evidence>
<comment type="cofactor">
    <cofactor evidence="1">
        <name>Fe(2+)</name>
        <dbReference type="ChEBI" id="CHEBI:29033"/>
    </cofactor>
</comment>
<feature type="compositionally biased region" description="Basic and acidic residues" evidence="9">
    <location>
        <begin position="16"/>
        <end position="44"/>
    </location>
</feature>
<keyword evidence="3" id="KW-0479">Metal-binding</keyword>
<dbReference type="EMBL" id="NEVH01009368">
    <property type="protein sequence ID" value="PNF33489.1"/>
    <property type="molecule type" value="Genomic_DNA"/>
</dbReference>
<dbReference type="Gene3D" id="2.60.120.650">
    <property type="entry name" value="Cupin"/>
    <property type="match status" value="1"/>
</dbReference>
<keyword evidence="5" id="KW-0408">Iron</keyword>
<dbReference type="GO" id="GO:0006357">
    <property type="term" value="P:regulation of transcription by RNA polymerase II"/>
    <property type="evidence" value="ECO:0007669"/>
    <property type="project" value="TreeGrafter"/>
</dbReference>
<dbReference type="PROSITE" id="PS51184">
    <property type="entry name" value="JMJC"/>
    <property type="match status" value="1"/>
</dbReference>
<dbReference type="GO" id="GO:0000785">
    <property type="term" value="C:chromatin"/>
    <property type="evidence" value="ECO:0007669"/>
    <property type="project" value="TreeGrafter"/>
</dbReference>
<feature type="compositionally biased region" description="Pro residues" evidence="9">
    <location>
        <begin position="50"/>
        <end position="65"/>
    </location>
</feature>
<protein>
    <recommendedName>
        <fullName evidence="7">[histone H3]-dimethyl-L-lysine(9) demethylase</fullName>
        <ecNumber evidence="7">1.14.11.65</ecNumber>
    </recommendedName>
</protein>
<comment type="caution">
    <text evidence="11">The sequence shown here is derived from an EMBL/GenBank/DDBJ whole genome shotgun (WGS) entry which is preliminary data.</text>
</comment>
<evidence type="ECO:0000256" key="3">
    <source>
        <dbReference type="ARBA" id="ARBA00022723"/>
    </source>
</evidence>
<dbReference type="FunFam" id="2.60.120.650:FF:000004">
    <property type="entry name" value="Putative lysine-specific demethylase 3B"/>
    <property type="match status" value="1"/>
</dbReference>
<dbReference type="Pfam" id="PF02373">
    <property type="entry name" value="JmjC"/>
    <property type="match status" value="1"/>
</dbReference>
<dbReference type="InterPro" id="IPR046349">
    <property type="entry name" value="C1-like_sf"/>
</dbReference>
<feature type="compositionally biased region" description="Gly residues" evidence="9">
    <location>
        <begin position="896"/>
        <end position="909"/>
    </location>
</feature>
<feature type="compositionally biased region" description="Basic and acidic residues" evidence="9">
    <location>
        <begin position="812"/>
        <end position="826"/>
    </location>
</feature>
<feature type="region of interest" description="Disordered" evidence="9">
    <location>
        <begin position="641"/>
        <end position="702"/>
    </location>
</feature>
<feature type="compositionally biased region" description="Low complexity" evidence="9">
    <location>
        <begin position="179"/>
        <end position="189"/>
    </location>
</feature>
<evidence type="ECO:0000256" key="7">
    <source>
        <dbReference type="ARBA" id="ARBA00038951"/>
    </source>
</evidence>
<dbReference type="Proteomes" id="UP000235965">
    <property type="component" value="Unassembled WGS sequence"/>
</dbReference>
<feature type="region of interest" description="Disordered" evidence="9">
    <location>
        <begin position="1221"/>
        <end position="1374"/>
    </location>
</feature>
<dbReference type="GO" id="GO:0046872">
    <property type="term" value="F:metal ion binding"/>
    <property type="evidence" value="ECO:0007669"/>
    <property type="project" value="UniProtKB-KW"/>
</dbReference>
<feature type="compositionally biased region" description="Basic residues" evidence="9">
    <location>
        <begin position="912"/>
        <end position="921"/>
    </location>
</feature>
<evidence type="ECO:0000256" key="6">
    <source>
        <dbReference type="ARBA" id="ARBA00023242"/>
    </source>
</evidence>
<feature type="compositionally biased region" description="Low complexity" evidence="9">
    <location>
        <begin position="754"/>
        <end position="764"/>
    </location>
</feature>
<feature type="compositionally biased region" description="Polar residues" evidence="9">
    <location>
        <begin position="296"/>
        <end position="309"/>
    </location>
</feature>
<feature type="compositionally biased region" description="Low complexity" evidence="9">
    <location>
        <begin position="1315"/>
        <end position="1367"/>
    </location>
</feature>
<keyword evidence="4" id="KW-0560">Oxidoreductase</keyword>
<dbReference type="SUPFAM" id="SSF57889">
    <property type="entry name" value="Cysteine-rich domain"/>
    <property type="match status" value="1"/>
</dbReference>
<evidence type="ECO:0000259" key="10">
    <source>
        <dbReference type="PROSITE" id="PS51184"/>
    </source>
</evidence>
<dbReference type="SUPFAM" id="SSF51197">
    <property type="entry name" value="Clavaminate synthase-like"/>
    <property type="match status" value="1"/>
</dbReference>
<feature type="compositionally biased region" description="Pro residues" evidence="9">
    <location>
        <begin position="662"/>
        <end position="679"/>
    </location>
</feature>